<feature type="transmembrane region" description="Helical" evidence="10">
    <location>
        <begin position="214"/>
        <end position="230"/>
    </location>
</feature>
<keyword evidence="2" id="KW-0813">Transport</keyword>
<evidence type="ECO:0000313" key="13">
    <source>
        <dbReference type="Proteomes" id="UP001595932"/>
    </source>
</evidence>
<evidence type="ECO:0000256" key="6">
    <source>
        <dbReference type="ARBA" id="ARBA00023053"/>
    </source>
</evidence>
<keyword evidence="5 10" id="KW-1133">Transmembrane helix</keyword>
<gene>
    <name evidence="12" type="ORF">ACFO5U_01885</name>
</gene>
<evidence type="ECO:0000256" key="1">
    <source>
        <dbReference type="ARBA" id="ARBA00004651"/>
    </source>
</evidence>
<keyword evidence="13" id="KW-1185">Reference proteome</keyword>
<keyword evidence="4 10" id="KW-0812">Transmembrane</keyword>
<name>A0ABV9M9T0_9BACL</name>
<evidence type="ECO:0000256" key="4">
    <source>
        <dbReference type="ARBA" id="ARBA00022692"/>
    </source>
</evidence>
<keyword evidence="8 10" id="KW-0472">Membrane</keyword>
<dbReference type="Pfam" id="PF00999">
    <property type="entry name" value="Na_H_Exchanger"/>
    <property type="match status" value="1"/>
</dbReference>
<feature type="domain" description="Cation/H+ exchanger transmembrane" evidence="11">
    <location>
        <begin position="14"/>
        <end position="392"/>
    </location>
</feature>
<evidence type="ECO:0000256" key="7">
    <source>
        <dbReference type="ARBA" id="ARBA00023065"/>
    </source>
</evidence>
<comment type="caution">
    <text evidence="12">The sequence shown here is derived from an EMBL/GenBank/DDBJ whole genome shotgun (WGS) entry which is preliminary data.</text>
</comment>
<organism evidence="12 13">
    <name type="scientific">Planococcus dechangensis</name>
    <dbReference type="NCBI Taxonomy" id="1176255"/>
    <lineage>
        <taxon>Bacteria</taxon>
        <taxon>Bacillati</taxon>
        <taxon>Bacillota</taxon>
        <taxon>Bacilli</taxon>
        <taxon>Bacillales</taxon>
        <taxon>Caryophanaceae</taxon>
        <taxon>Planococcus</taxon>
    </lineage>
</organism>
<protein>
    <submittedName>
        <fullName evidence="12">Cation:proton antiporter</fullName>
    </submittedName>
</protein>
<dbReference type="InterPro" id="IPR038770">
    <property type="entry name" value="Na+/solute_symporter_sf"/>
</dbReference>
<evidence type="ECO:0000256" key="2">
    <source>
        <dbReference type="ARBA" id="ARBA00022448"/>
    </source>
</evidence>
<dbReference type="RefSeq" id="WP_377276183.1">
    <property type="nucleotide sequence ID" value="NZ_JBHSGL010000002.1"/>
</dbReference>
<evidence type="ECO:0000256" key="5">
    <source>
        <dbReference type="ARBA" id="ARBA00022989"/>
    </source>
</evidence>
<dbReference type="Proteomes" id="UP001595932">
    <property type="component" value="Unassembled WGS sequence"/>
</dbReference>
<evidence type="ECO:0000256" key="8">
    <source>
        <dbReference type="ARBA" id="ARBA00023136"/>
    </source>
</evidence>
<evidence type="ECO:0000256" key="9">
    <source>
        <dbReference type="ARBA" id="ARBA00023201"/>
    </source>
</evidence>
<sequence length="407" mass="44962">MELLHVIILLFTGFLVFALDKKKKRFPVPMVLVIIGICLSLLPFFSGTMASKELIHDWFLPAVLFTAAYQFDVKHLKKNKWFIVVLSTVGLIAGVFLLASSIHAIGLVSLSFGGALLMAALLMPIDSVTVISVQQKSGQDKQIEELVEGESLASDGTSIALFTAASALFFSGQAIHPFVFMSDFFLQVLGGAAIGLVLGWLFSKAIHLLHDRHYQVMLSIVLAYASFYFAEHLHLASLLAVITAGLTLSYELEKSAESLEQAYRNHLDGFWEVVEPALIALIFLLIGLEFLTFIQWQQWPIIITVFLLTLLVRFLLLAAAAKTVPTWRRRFQWSELLLITISGIKGTVAVSLLLGLAAQEAQGLEHILSIAFGTVILSIVLQSLLIYPLSKWVAAHPDPSVRRFSEE</sequence>
<evidence type="ECO:0000313" key="12">
    <source>
        <dbReference type="EMBL" id="MFC4711590.1"/>
    </source>
</evidence>
<accession>A0ABV9M9T0</accession>
<keyword evidence="7" id="KW-0406">Ion transport</keyword>
<evidence type="ECO:0000256" key="3">
    <source>
        <dbReference type="ARBA" id="ARBA00022475"/>
    </source>
</evidence>
<evidence type="ECO:0000256" key="10">
    <source>
        <dbReference type="SAM" id="Phobius"/>
    </source>
</evidence>
<dbReference type="EMBL" id="JBHSGL010000002">
    <property type="protein sequence ID" value="MFC4711590.1"/>
    <property type="molecule type" value="Genomic_DNA"/>
</dbReference>
<reference evidence="13" key="1">
    <citation type="journal article" date="2019" name="Int. J. Syst. Evol. Microbiol.">
        <title>The Global Catalogue of Microorganisms (GCM) 10K type strain sequencing project: providing services to taxonomists for standard genome sequencing and annotation.</title>
        <authorList>
            <consortium name="The Broad Institute Genomics Platform"/>
            <consortium name="The Broad Institute Genome Sequencing Center for Infectious Disease"/>
            <person name="Wu L."/>
            <person name="Ma J."/>
        </authorList>
    </citation>
    <scope>NUCLEOTIDE SEQUENCE [LARGE SCALE GENOMIC DNA]</scope>
    <source>
        <strain evidence="13">CGMCC 1.12151</strain>
    </source>
</reference>
<feature type="transmembrane region" description="Helical" evidence="10">
    <location>
        <begin position="105"/>
        <end position="131"/>
    </location>
</feature>
<comment type="subcellular location">
    <subcellularLocation>
        <location evidence="1">Cell membrane</location>
        <topology evidence="1">Multi-pass membrane protein</topology>
    </subcellularLocation>
</comment>
<dbReference type="InterPro" id="IPR006153">
    <property type="entry name" value="Cation/H_exchanger_TM"/>
</dbReference>
<dbReference type="InterPro" id="IPR018422">
    <property type="entry name" value="Cation/H_exchanger_CPA1"/>
</dbReference>
<proteinExistence type="predicted"/>
<keyword evidence="6" id="KW-0915">Sodium</keyword>
<keyword evidence="3" id="KW-1003">Cell membrane</keyword>
<feature type="transmembrane region" description="Helical" evidence="10">
    <location>
        <begin position="366"/>
        <end position="387"/>
    </location>
</feature>
<feature type="transmembrane region" description="Helical" evidence="10">
    <location>
        <begin position="299"/>
        <end position="321"/>
    </location>
</feature>
<dbReference type="PANTHER" id="PTHR10110:SF86">
    <property type="entry name" value="SODIUM_HYDROGEN EXCHANGER 7"/>
    <property type="match status" value="1"/>
</dbReference>
<keyword evidence="9" id="KW-0739">Sodium transport</keyword>
<feature type="transmembrane region" description="Helical" evidence="10">
    <location>
        <begin position="81"/>
        <end position="99"/>
    </location>
</feature>
<feature type="transmembrane region" description="Helical" evidence="10">
    <location>
        <begin position="333"/>
        <end position="354"/>
    </location>
</feature>
<dbReference type="PANTHER" id="PTHR10110">
    <property type="entry name" value="SODIUM/HYDROGEN EXCHANGER"/>
    <property type="match status" value="1"/>
</dbReference>
<feature type="transmembrane region" description="Helical" evidence="10">
    <location>
        <begin position="184"/>
        <end position="202"/>
    </location>
</feature>
<dbReference type="Gene3D" id="1.20.1530.20">
    <property type="match status" value="1"/>
</dbReference>
<feature type="transmembrane region" description="Helical" evidence="10">
    <location>
        <begin position="273"/>
        <end position="293"/>
    </location>
</feature>
<feature type="transmembrane region" description="Helical" evidence="10">
    <location>
        <begin position="28"/>
        <end position="45"/>
    </location>
</feature>
<evidence type="ECO:0000259" key="11">
    <source>
        <dbReference type="Pfam" id="PF00999"/>
    </source>
</evidence>